<dbReference type="Proteomes" id="UP000070578">
    <property type="component" value="Unassembled WGS sequence"/>
</dbReference>
<reference evidence="2 3" key="1">
    <citation type="submission" date="2016-02" db="EMBL/GenBank/DDBJ databases">
        <authorList>
            <person name="Wen L."/>
            <person name="He K."/>
            <person name="Yang H."/>
        </authorList>
    </citation>
    <scope>NUCLEOTIDE SEQUENCE [LARGE SCALE GENOMIC DNA]</scope>
    <source>
        <strain evidence="2">ShG14-8</strain>
    </source>
</reference>
<proteinExistence type="predicted"/>
<dbReference type="PATRIC" id="fig|1796491.3.peg.573"/>
<comment type="caution">
    <text evidence="2">The sequence shown here is derived from an EMBL/GenBank/DDBJ whole genome shotgun (WGS) entry which is preliminary data.</text>
</comment>
<accession>A0A139BWS1</accession>
<feature type="region of interest" description="Disordered" evidence="1">
    <location>
        <begin position="47"/>
        <end position="79"/>
    </location>
</feature>
<reference evidence="2 3" key="2">
    <citation type="submission" date="2016-03" db="EMBL/GenBank/DDBJ databases">
        <title>New uncultured bacterium of the family Gallionellaceae from acid mine drainage: description and reconstruction of genome based on metagenomic analysis of microbial community.</title>
        <authorList>
            <person name="Kadnikov V."/>
            <person name="Ivasenko D."/>
            <person name="Beletsky A."/>
            <person name="Mardanov A."/>
            <person name="Danilova E."/>
            <person name="Pimenov N."/>
            <person name="Karnachuk O."/>
            <person name="Ravin N."/>
        </authorList>
    </citation>
    <scope>NUCLEOTIDE SEQUENCE [LARGE SCALE GENOMIC DNA]</scope>
    <source>
        <strain evidence="2">ShG14-8</strain>
    </source>
</reference>
<organism evidence="2 3">
    <name type="scientific">Candidatus Gallionella acididurans</name>
    <dbReference type="NCBI Taxonomy" id="1796491"/>
    <lineage>
        <taxon>Bacteria</taxon>
        <taxon>Pseudomonadati</taxon>
        <taxon>Pseudomonadota</taxon>
        <taxon>Betaproteobacteria</taxon>
        <taxon>Nitrosomonadales</taxon>
        <taxon>Gallionellaceae</taxon>
        <taxon>Gallionella</taxon>
    </lineage>
</organism>
<protein>
    <submittedName>
        <fullName evidence="2">Type II secretion system F domain</fullName>
    </submittedName>
</protein>
<dbReference type="EMBL" id="LSLI01000007">
    <property type="protein sequence ID" value="KXS33363.1"/>
    <property type="molecule type" value="Genomic_DNA"/>
</dbReference>
<evidence type="ECO:0000256" key="1">
    <source>
        <dbReference type="SAM" id="MobiDB-lite"/>
    </source>
</evidence>
<evidence type="ECO:0000313" key="2">
    <source>
        <dbReference type="EMBL" id="KXS33363.1"/>
    </source>
</evidence>
<gene>
    <name evidence="2" type="ORF">AWT59_0525</name>
</gene>
<dbReference type="AlphaFoldDB" id="A0A139BWS1"/>
<evidence type="ECO:0000313" key="3">
    <source>
        <dbReference type="Proteomes" id="UP000070578"/>
    </source>
</evidence>
<feature type="compositionally biased region" description="Basic residues" evidence="1">
    <location>
        <begin position="54"/>
        <end position="66"/>
    </location>
</feature>
<name>A0A139BWS1_9PROT</name>
<sequence>MAVAAKIQKTKAKEFSFAWEGKDKSGKVVKGEMRAVGEASASAYLRRQGINATKVKRQRNKGKKSPPRTLPCSPASLPS</sequence>